<name>A0AAV0IBH7_9ROSI</name>
<reference evidence="2" key="1">
    <citation type="submission" date="2022-08" db="EMBL/GenBank/DDBJ databases">
        <authorList>
            <person name="Gutierrez-Valencia J."/>
        </authorList>
    </citation>
    <scope>NUCLEOTIDE SEQUENCE</scope>
</reference>
<feature type="chain" id="PRO_5043740246" evidence="1">
    <location>
        <begin position="19"/>
        <end position="40"/>
    </location>
</feature>
<gene>
    <name evidence="2" type="ORF">LITE_LOCUS8196</name>
</gene>
<sequence length="40" mass="4739">MWICFLGLWMCFLDYVDMFSGFVDVTGSRSGLLCLWILWI</sequence>
<dbReference type="AlphaFoldDB" id="A0AAV0IBH7"/>
<protein>
    <submittedName>
        <fullName evidence="2">Uncharacterized protein</fullName>
    </submittedName>
</protein>
<feature type="signal peptide" evidence="1">
    <location>
        <begin position="1"/>
        <end position="18"/>
    </location>
</feature>
<evidence type="ECO:0000256" key="1">
    <source>
        <dbReference type="SAM" id="SignalP"/>
    </source>
</evidence>
<keyword evidence="1" id="KW-0732">Signal</keyword>
<comment type="caution">
    <text evidence="2">The sequence shown here is derived from an EMBL/GenBank/DDBJ whole genome shotgun (WGS) entry which is preliminary data.</text>
</comment>
<evidence type="ECO:0000313" key="2">
    <source>
        <dbReference type="EMBL" id="CAI0394088.1"/>
    </source>
</evidence>
<dbReference type="EMBL" id="CAMGYJ010000003">
    <property type="protein sequence ID" value="CAI0394088.1"/>
    <property type="molecule type" value="Genomic_DNA"/>
</dbReference>
<proteinExistence type="predicted"/>
<evidence type="ECO:0000313" key="3">
    <source>
        <dbReference type="Proteomes" id="UP001154282"/>
    </source>
</evidence>
<organism evidence="2 3">
    <name type="scientific">Linum tenue</name>
    <dbReference type="NCBI Taxonomy" id="586396"/>
    <lineage>
        <taxon>Eukaryota</taxon>
        <taxon>Viridiplantae</taxon>
        <taxon>Streptophyta</taxon>
        <taxon>Embryophyta</taxon>
        <taxon>Tracheophyta</taxon>
        <taxon>Spermatophyta</taxon>
        <taxon>Magnoliopsida</taxon>
        <taxon>eudicotyledons</taxon>
        <taxon>Gunneridae</taxon>
        <taxon>Pentapetalae</taxon>
        <taxon>rosids</taxon>
        <taxon>fabids</taxon>
        <taxon>Malpighiales</taxon>
        <taxon>Linaceae</taxon>
        <taxon>Linum</taxon>
    </lineage>
</organism>
<dbReference type="Proteomes" id="UP001154282">
    <property type="component" value="Unassembled WGS sequence"/>
</dbReference>
<keyword evidence="3" id="KW-1185">Reference proteome</keyword>
<accession>A0AAV0IBH7</accession>